<dbReference type="PANTHER" id="PTHR43054">
    <property type="match status" value="1"/>
</dbReference>
<dbReference type="eggNOG" id="COG0673">
    <property type="taxonomic scope" value="Bacteria"/>
</dbReference>
<reference evidence="3 4" key="1">
    <citation type="submission" date="2010-04" db="EMBL/GenBank/DDBJ databases">
        <authorList>
            <person name="Muzny D."/>
            <person name="Qin X."/>
            <person name="Deng J."/>
            <person name="Jiang H."/>
            <person name="Liu Y."/>
            <person name="Qu J."/>
            <person name="Song X.-Z."/>
            <person name="Zhang L."/>
            <person name="Thornton R."/>
            <person name="Coyle M."/>
            <person name="Francisco L."/>
            <person name="Jackson L."/>
            <person name="Javaid M."/>
            <person name="Korchina V."/>
            <person name="Kovar C."/>
            <person name="Mata R."/>
            <person name="Mathew T."/>
            <person name="Ngo R."/>
            <person name="Nguyen L."/>
            <person name="Nguyen N."/>
            <person name="Okwuonu G."/>
            <person name="Ongeri F."/>
            <person name="Pham C."/>
            <person name="Simmons D."/>
            <person name="Wilczek-Boney K."/>
            <person name="Hale W."/>
            <person name="Jakkamsetti A."/>
            <person name="Pham P."/>
            <person name="Ruth R."/>
            <person name="San Lucas F."/>
            <person name="Warren J."/>
            <person name="Zhang J."/>
            <person name="Zhao Z."/>
            <person name="Zhou C."/>
            <person name="Zhu D."/>
            <person name="Lee S."/>
            <person name="Bess C."/>
            <person name="Blankenburg K."/>
            <person name="Forbes L."/>
            <person name="Fu Q."/>
            <person name="Gubbala S."/>
            <person name="Hirani K."/>
            <person name="Jayaseelan J.C."/>
            <person name="Lara F."/>
            <person name="Munidasa M."/>
            <person name="Palculict T."/>
            <person name="Patil S."/>
            <person name="Pu L.-L."/>
            <person name="Saada N."/>
            <person name="Tang L."/>
            <person name="Weissenberger G."/>
            <person name="Zhu Y."/>
            <person name="Hemphill L."/>
            <person name="Shang Y."/>
            <person name="Youmans B."/>
            <person name="Ayvaz T."/>
            <person name="Ross M."/>
            <person name="Santibanez J."/>
            <person name="Aqrawi P."/>
            <person name="Gross S."/>
            <person name="Joshi V."/>
            <person name="Fowler G."/>
            <person name="Nazareth L."/>
            <person name="Reid J."/>
            <person name="Worley K."/>
            <person name="Petrosino J."/>
            <person name="Highlander S."/>
            <person name="Gibbs R."/>
        </authorList>
    </citation>
    <scope>NUCLEOTIDE SEQUENCE [LARGE SCALE GENOMIC DNA]</scope>
    <source>
        <strain evidence="3 4">DSM 11664</strain>
    </source>
</reference>
<name>D4YRH0_9LACO</name>
<dbReference type="PATRIC" id="fig|585524.9.peg.1449"/>
<dbReference type="Proteomes" id="UP000004069">
    <property type="component" value="Unassembled WGS sequence"/>
</dbReference>
<dbReference type="SUPFAM" id="SSF55347">
    <property type="entry name" value="Glyceraldehyde-3-phosphate dehydrogenase-like, C-terminal domain"/>
    <property type="match status" value="1"/>
</dbReference>
<dbReference type="Pfam" id="PF22725">
    <property type="entry name" value="GFO_IDH_MocA_C3"/>
    <property type="match status" value="1"/>
</dbReference>
<dbReference type="InterPro" id="IPR055170">
    <property type="entry name" value="GFO_IDH_MocA-like_dom"/>
</dbReference>
<dbReference type="EMBL" id="ADNY01000004">
    <property type="protein sequence ID" value="EFG56280.1"/>
    <property type="molecule type" value="Genomic_DNA"/>
</dbReference>
<keyword evidence="4" id="KW-1185">Reference proteome</keyword>
<evidence type="ECO:0000313" key="3">
    <source>
        <dbReference type="EMBL" id="EFG56280.1"/>
    </source>
</evidence>
<protein>
    <submittedName>
        <fullName evidence="3">Oxidoreductase, NAD-binding domain protein</fullName>
        <ecNumber evidence="3">1.-.-.-</ecNumber>
    </submittedName>
</protein>
<dbReference type="InterPro" id="IPR000683">
    <property type="entry name" value="Gfo/Idh/MocA-like_OxRdtase_N"/>
</dbReference>
<dbReference type="OrthoDB" id="9815825at2"/>
<proteinExistence type="predicted"/>
<dbReference type="GO" id="GO:0000166">
    <property type="term" value="F:nucleotide binding"/>
    <property type="evidence" value="ECO:0007669"/>
    <property type="project" value="InterPro"/>
</dbReference>
<dbReference type="AlphaFoldDB" id="D4YRH0"/>
<sequence>MKLLIAGSGKIVQDWLTITPDLPQIELSGITATKHSLERMQEMAKKYGIKKVFTDYDQALAECDADTVYVAVINSLHYSFAKKALEAGKNVICEKPFTVSFDEFEELKNLALEKDLVLIEAITNLYLPNYKLLQEKLPELGKIRIVSMNYSQYSSRYDKFKEGIIAPVFDPKKAGGALMDLNVYNIHLLVGLFGMPKKVQYLANMQRGVDTSGILLLDYGDFKAVSIAAKDVGAPVTSTIEGENESIVIDGPTNTFPAFDTYHNSEKLEHFNVNDHDHRMFDEFVEFDRIIKDHDMEKIKAALKHSEQVMKVIDLARK</sequence>
<dbReference type="Gene3D" id="3.40.50.720">
    <property type="entry name" value="NAD(P)-binding Rossmann-like Domain"/>
    <property type="match status" value="1"/>
</dbReference>
<dbReference type="GO" id="GO:0016491">
    <property type="term" value="F:oxidoreductase activity"/>
    <property type="evidence" value="ECO:0007669"/>
    <property type="project" value="UniProtKB-KW"/>
</dbReference>
<keyword evidence="3" id="KW-0560">Oxidoreductase</keyword>
<dbReference type="RefSeq" id="WP_006351252.1">
    <property type="nucleotide sequence ID" value="NZ_ADNY01000004.1"/>
</dbReference>
<evidence type="ECO:0000259" key="2">
    <source>
        <dbReference type="Pfam" id="PF22725"/>
    </source>
</evidence>
<comment type="caution">
    <text evidence="3">The sequence shown here is derived from an EMBL/GenBank/DDBJ whole genome shotgun (WGS) entry which is preliminary data.</text>
</comment>
<feature type="domain" description="GFO/IDH/MocA-like oxidoreductase" evidence="2">
    <location>
        <begin position="139"/>
        <end position="230"/>
    </location>
</feature>
<feature type="domain" description="Gfo/Idh/MocA-like oxidoreductase N-terminal" evidence="1">
    <location>
        <begin position="2"/>
        <end position="119"/>
    </location>
</feature>
<evidence type="ECO:0000259" key="1">
    <source>
        <dbReference type="Pfam" id="PF01408"/>
    </source>
</evidence>
<dbReference type="InterPro" id="IPR036291">
    <property type="entry name" value="NAD(P)-bd_dom_sf"/>
</dbReference>
<evidence type="ECO:0000313" key="4">
    <source>
        <dbReference type="Proteomes" id="UP000004069"/>
    </source>
</evidence>
<dbReference type="PANTHER" id="PTHR43054:SF1">
    <property type="entry name" value="SCYLLO-INOSITOL 2-DEHYDROGENASE (NADP(+)) IOLU"/>
    <property type="match status" value="1"/>
</dbReference>
<gene>
    <name evidence="3" type="ORF">HMPREF0493_0098</name>
</gene>
<dbReference type="SUPFAM" id="SSF51735">
    <property type="entry name" value="NAD(P)-binding Rossmann-fold domains"/>
    <property type="match status" value="1"/>
</dbReference>
<dbReference type="Gene3D" id="3.30.360.10">
    <property type="entry name" value="Dihydrodipicolinate Reductase, domain 2"/>
    <property type="match status" value="1"/>
</dbReference>
<dbReference type="EC" id="1.-.-.-" evidence="3"/>
<accession>D4YRH0</accession>
<dbReference type="Pfam" id="PF01408">
    <property type="entry name" value="GFO_IDH_MocA"/>
    <property type="match status" value="1"/>
</dbReference>
<organism evidence="3 4">
    <name type="scientific">Lactobacillus amylolyticus DSM 11664</name>
    <dbReference type="NCBI Taxonomy" id="585524"/>
    <lineage>
        <taxon>Bacteria</taxon>
        <taxon>Bacillati</taxon>
        <taxon>Bacillota</taxon>
        <taxon>Bacilli</taxon>
        <taxon>Lactobacillales</taxon>
        <taxon>Lactobacillaceae</taxon>
        <taxon>Lactobacillus</taxon>
    </lineage>
</organism>